<sequence>MSGQTSGSAMHTLMISANGPVDYEFTVDGTLEADTEFGDFSADEDDIVFDPDGPAGQAVRDETGPRPENAGETNFLGDRFIISGYAQLTVVPEPGYDAYVYVDEMLVSPLAVELPGYVNEWRSVMITANGPTAYELLLEGAIQPDTDSGDFSADSDEATTQNADGTVTVADTTGPRPADAGGRHFLGDRYRFNGSIEALSLDYDRSQYEVNVYFDEQNVG</sequence>
<dbReference type="AlphaFoldDB" id="A0A643JZM6"/>
<name>A0A643JZM6_9EURY</name>
<accession>A0A643JZM6</accession>
<evidence type="ECO:0000256" key="1">
    <source>
        <dbReference type="SAM" id="MobiDB-lite"/>
    </source>
</evidence>
<reference evidence="2" key="1">
    <citation type="submission" date="2019-09" db="EMBL/GenBank/DDBJ databases">
        <title>Genomic analysis of Haloferax sp. CBA1149.</title>
        <authorList>
            <person name="Roh S.W."/>
        </authorList>
    </citation>
    <scope>NUCLEOTIDE SEQUENCE</scope>
    <source>
        <strain evidence="2">CBA1149</strain>
    </source>
</reference>
<dbReference type="EMBL" id="VZUS01000001">
    <property type="protein sequence ID" value="KAB1187807.1"/>
    <property type="molecule type" value="Genomic_DNA"/>
</dbReference>
<organism evidence="2">
    <name type="scientific">Haloferax sp. CBA1149</name>
    <dbReference type="NCBI Taxonomy" id="2650753"/>
    <lineage>
        <taxon>Archaea</taxon>
        <taxon>Methanobacteriati</taxon>
        <taxon>Methanobacteriota</taxon>
        <taxon>Stenosarchaea group</taxon>
        <taxon>Halobacteria</taxon>
        <taxon>Halobacteriales</taxon>
        <taxon>Haloferacaceae</taxon>
        <taxon>Haloferax</taxon>
    </lineage>
</organism>
<gene>
    <name evidence="2" type="ORF">Hfx1149_07085</name>
</gene>
<evidence type="ECO:0000313" key="2">
    <source>
        <dbReference type="EMBL" id="KAB1187807.1"/>
    </source>
</evidence>
<feature type="region of interest" description="Disordered" evidence="1">
    <location>
        <begin position="50"/>
        <end position="73"/>
    </location>
</feature>
<comment type="caution">
    <text evidence="2">The sequence shown here is derived from an EMBL/GenBank/DDBJ whole genome shotgun (WGS) entry which is preliminary data.</text>
</comment>
<proteinExistence type="predicted"/>
<dbReference type="RefSeq" id="WP_151136825.1">
    <property type="nucleotide sequence ID" value="NZ_VZUS01000001.1"/>
</dbReference>
<protein>
    <submittedName>
        <fullName evidence="2">Uncharacterized protein</fullName>
    </submittedName>
</protein>